<keyword evidence="1" id="KW-0472">Membrane</keyword>
<dbReference type="PANTHER" id="PTHR32285">
    <property type="entry name" value="PROTEIN TRICHOME BIREFRINGENCE-LIKE 9-RELATED"/>
    <property type="match status" value="1"/>
</dbReference>
<evidence type="ECO:0000313" key="4">
    <source>
        <dbReference type="Proteomes" id="UP000712281"/>
    </source>
</evidence>
<feature type="domain" description="Trichome birefringence-like N-terminal" evidence="2">
    <location>
        <begin position="60"/>
        <end position="113"/>
    </location>
</feature>
<dbReference type="GO" id="GO:0016413">
    <property type="term" value="F:O-acetyltransferase activity"/>
    <property type="evidence" value="ECO:0007669"/>
    <property type="project" value="InterPro"/>
</dbReference>
<feature type="transmembrane region" description="Helical" evidence="1">
    <location>
        <begin position="13"/>
        <end position="33"/>
    </location>
</feature>
<reference evidence="3" key="1">
    <citation type="submission" date="2019-12" db="EMBL/GenBank/DDBJ databases">
        <title>Genome sequencing and annotation of Brassica cretica.</title>
        <authorList>
            <person name="Studholme D.J."/>
            <person name="Sarris P.F."/>
        </authorList>
    </citation>
    <scope>NUCLEOTIDE SEQUENCE</scope>
    <source>
        <strain evidence="3">PFS-001/15</strain>
        <tissue evidence="3">Leaf</tissue>
    </source>
</reference>
<evidence type="ECO:0000256" key="1">
    <source>
        <dbReference type="SAM" id="Phobius"/>
    </source>
</evidence>
<evidence type="ECO:0000313" key="3">
    <source>
        <dbReference type="EMBL" id="KAF2565283.1"/>
    </source>
</evidence>
<dbReference type="InterPro" id="IPR025846">
    <property type="entry name" value="TBL_N"/>
</dbReference>
<keyword evidence="1" id="KW-1133">Transmembrane helix</keyword>
<gene>
    <name evidence="3" type="ORF">F2Q68_00028115</name>
</gene>
<evidence type="ECO:0000259" key="2">
    <source>
        <dbReference type="Pfam" id="PF14416"/>
    </source>
</evidence>
<dbReference type="AlphaFoldDB" id="A0A8S9I714"/>
<dbReference type="PANTHER" id="PTHR32285:SF346">
    <property type="entry name" value="GENOME ASSEMBLY, CHROMOSOME: A04"/>
    <property type="match status" value="1"/>
</dbReference>
<sequence length="116" mass="13257">MAKRQLLMLGIRASFHTLAAVLVAGVIFTAVFLSRNGMRKETPQSIGVSNVEEGEGSDRECNIFEGKWVFDNESKPIYKEEECKFMSDQLACGKFGRKDSSYKYWRWQPHKCDLPS</sequence>
<keyword evidence="1" id="KW-0812">Transmembrane</keyword>
<dbReference type="InterPro" id="IPR029962">
    <property type="entry name" value="TBL"/>
</dbReference>
<accession>A0A8S9I714</accession>
<dbReference type="Proteomes" id="UP000712281">
    <property type="component" value="Unassembled WGS sequence"/>
</dbReference>
<dbReference type="GO" id="GO:0005794">
    <property type="term" value="C:Golgi apparatus"/>
    <property type="evidence" value="ECO:0007669"/>
    <property type="project" value="TreeGrafter"/>
</dbReference>
<dbReference type="EMBL" id="QGKW02001911">
    <property type="protein sequence ID" value="KAF2565283.1"/>
    <property type="molecule type" value="Genomic_DNA"/>
</dbReference>
<organism evidence="3 4">
    <name type="scientific">Brassica cretica</name>
    <name type="common">Mustard</name>
    <dbReference type="NCBI Taxonomy" id="69181"/>
    <lineage>
        <taxon>Eukaryota</taxon>
        <taxon>Viridiplantae</taxon>
        <taxon>Streptophyta</taxon>
        <taxon>Embryophyta</taxon>
        <taxon>Tracheophyta</taxon>
        <taxon>Spermatophyta</taxon>
        <taxon>Magnoliopsida</taxon>
        <taxon>eudicotyledons</taxon>
        <taxon>Gunneridae</taxon>
        <taxon>Pentapetalae</taxon>
        <taxon>rosids</taxon>
        <taxon>malvids</taxon>
        <taxon>Brassicales</taxon>
        <taxon>Brassicaceae</taxon>
        <taxon>Brassiceae</taxon>
        <taxon>Brassica</taxon>
    </lineage>
</organism>
<comment type="caution">
    <text evidence="3">The sequence shown here is derived from an EMBL/GenBank/DDBJ whole genome shotgun (WGS) entry which is preliminary data.</text>
</comment>
<proteinExistence type="predicted"/>
<dbReference type="Pfam" id="PF14416">
    <property type="entry name" value="PMR5N"/>
    <property type="match status" value="1"/>
</dbReference>
<name>A0A8S9I714_BRACR</name>
<protein>
    <recommendedName>
        <fullName evidence="2">Trichome birefringence-like N-terminal domain-containing protein</fullName>
    </recommendedName>
</protein>